<dbReference type="Pfam" id="PF21762">
    <property type="entry name" value="DEDDh_C"/>
    <property type="match status" value="1"/>
</dbReference>
<evidence type="ECO:0000313" key="3">
    <source>
        <dbReference type="Proteomes" id="UP000770015"/>
    </source>
</evidence>
<name>A0A9P9AA97_9PEZI</name>
<evidence type="ECO:0000313" key="2">
    <source>
        <dbReference type="EMBL" id="KAH6687142.1"/>
    </source>
</evidence>
<dbReference type="InterPro" id="IPR012337">
    <property type="entry name" value="RNaseH-like_sf"/>
</dbReference>
<dbReference type="SUPFAM" id="SSF53098">
    <property type="entry name" value="Ribonuclease H-like"/>
    <property type="match status" value="1"/>
</dbReference>
<evidence type="ECO:0000259" key="1">
    <source>
        <dbReference type="Pfam" id="PF21762"/>
    </source>
</evidence>
<dbReference type="PANTHER" id="PTHR28083">
    <property type="entry name" value="GOOD FOR FULL DBP5 ACTIVITY PROTEIN 2"/>
    <property type="match status" value="1"/>
</dbReference>
<proteinExistence type="predicted"/>
<dbReference type="Proteomes" id="UP000770015">
    <property type="component" value="Unassembled WGS sequence"/>
</dbReference>
<dbReference type="EMBL" id="JAGSXJ010000011">
    <property type="protein sequence ID" value="KAH6687142.1"/>
    <property type="molecule type" value="Genomic_DNA"/>
</dbReference>
<organism evidence="2 3">
    <name type="scientific">Plectosphaerella plurivora</name>
    <dbReference type="NCBI Taxonomy" id="936078"/>
    <lineage>
        <taxon>Eukaryota</taxon>
        <taxon>Fungi</taxon>
        <taxon>Dikarya</taxon>
        <taxon>Ascomycota</taxon>
        <taxon>Pezizomycotina</taxon>
        <taxon>Sordariomycetes</taxon>
        <taxon>Hypocreomycetidae</taxon>
        <taxon>Glomerellales</taxon>
        <taxon>Plectosphaerellaceae</taxon>
        <taxon>Plectosphaerella</taxon>
    </lineage>
</organism>
<dbReference type="Gene3D" id="3.30.420.10">
    <property type="entry name" value="Ribonuclease H-like superfamily/Ribonuclease H"/>
    <property type="match status" value="1"/>
</dbReference>
<gene>
    <name evidence="2" type="ORF">F5X68DRAFT_261383</name>
</gene>
<reference evidence="2" key="1">
    <citation type="journal article" date="2021" name="Nat. Commun.">
        <title>Genetic determinants of endophytism in the Arabidopsis root mycobiome.</title>
        <authorList>
            <person name="Mesny F."/>
            <person name="Miyauchi S."/>
            <person name="Thiergart T."/>
            <person name="Pickel B."/>
            <person name="Atanasova L."/>
            <person name="Karlsson M."/>
            <person name="Huettel B."/>
            <person name="Barry K.W."/>
            <person name="Haridas S."/>
            <person name="Chen C."/>
            <person name="Bauer D."/>
            <person name="Andreopoulos W."/>
            <person name="Pangilinan J."/>
            <person name="LaButti K."/>
            <person name="Riley R."/>
            <person name="Lipzen A."/>
            <person name="Clum A."/>
            <person name="Drula E."/>
            <person name="Henrissat B."/>
            <person name="Kohler A."/>
            <person name="Grigoriev I.V."/>
            <person name="Martin F.M."/>
            <person name="Hacquard S."/>
        </authorList>
    </citation>
    <scope>NUCLEOTIDE SEQUENCE</scope>
    <source>
        <strain evidence="2">MPI-SDFR-AT-0117</strain>
    </source>
</reference>
<dbReference type="GO" id="GO:0003676">
    <property type="term" value="F:nucleic acid binding"/>
    <property type="evidence" value="ECO:0007669"/>
    <property type="project" value="InterPro"/>
</dbReference>
<dbReference type="OrthoDB" id="5953249at2759"/>
<dbReference type="InterPro" id="IPR048519">
    <property type="entry name" value="Gfd2/YDR514C-like_C"/>
</dbReference>
<dbReference type="GO" id="GO:0005634">
    <property type="term" value="C:nucleus"/>
    <property type="evidence" value="ECO:0007669"/>
    <property type="project" value="TreeGrafter"/>
</dbReference>
<dbReference type="AlphaFoldDB" id="A0A9P9AA97"/>
<protein>
    <recommendedName>
        <fullName evidence="1">Gfd2/YDR514C-like C-terminal domain-containing protein</fullName>
    </recommendedName>
</protein>
<feature type="domain" description="Gfd2/YDR514C-like C-terminal" evidence="1">
    <location>
        <begin position="335"/>
        <end position="527"/>
    </location>
</feature>
<dbReference type="PANTHER" id="PTHR28083:SF1">
    <property type="entry name" value="GOOD FOR FULL DBP5 ACTIVITY PROTEIN 2"/>
    <property type="match status" value="1"/>
</dbReference>
<dbReference type="InterPro" id="IPR036397">
    <property type="entry name" value="RNaseH_sf"/>
</dbReference>
<keyword evidence="3" id="KW-1185">Reference proteome</keyword>
<dbReference type="InterPro" id="IPR040151">
    <property type="entry name" value="Gfd2/YDR514C-like"/>
</dbReference>
<sequence>MFPKPKKFCKTREECDAWDKAYVEWRAAARADNYGWSSGIDWWLYHDGQGGFYNDNGDWISTSNNYDSLYTSFIKHTPRNQGNRQTPSVSQVDPAKAKELATMTFEDYAEDFEVGDFCYEEEEFCLWEVAANYPNAYIGKTNYVKAAHLFEDMLEGFIWDFFYLYHPTQHRLPAKLYVPTEQFERFLNYVNAMVGINLTIPEGDPGRIFQLTFDFGECGPRYLGRTTSKTEFKELLKTQPEWEEDDAVEDEPKSVIDKLIEQFNTVHVDGNKHNEKERAARKRKESAKLKRTDLQLVHHLLGLRPAQKTHLDANGKVLQLDLTKPAPFPPYHDAVIVSIDIEVAEGSSSTVYEIGISILDTRELAKVAPGEEGRAWFALIKSHHLLTYEWRACRNSKYVKGCPDMFNFGISETPMEADLPKRLMAIIKQHIYPDGVNDNDWELHRPLVVIGHGFSSDTAFLKNMGVDLRDIYSFGTVIDTQHIDQITNDIVQPRSLSTLLNELVIKHSYLHNAGNDATYTLQALITMAVKTRIHELAELGELEGELGEDSSKTAPAPAAELTAAVQGFDETLRKKRRPGEDAHEWRMRYHGVVDVPF</sequence>
<comment type="caution">
    <text evidence="2">The sequence shown here is derived from an EMBL/GenBank/DDBJ whole genome shotgun (WGS) entry which is preliminary data.</text>
</comment>
<accession>A0A9P9AA97</accession>